<comment type="caution">
    <text evidence="2">The sequence shown here is derived from an EMBL/GenBank/DDBJ whole genome shotgun (WGS) entry which is preliminary data.</text>
</comment>
<reference evidence="2" key="1">
    <citation type="submission" date="2021-01" db="EMBL/GenBank/DDBJ databases">
        <title>Whole genome shotgun sequence of Dactylosporangium siamense NBRC 106093.</title>
        <authorList>
            <person name="Komaki H."/>
            <person name="Tamura T."/>
        </authorList>
    </citation>
    <scope>NUCLEOTIDE SEQUENCE</scope>
    <source>
        <strain evidence="2">NBRC 106093</strain>
    </source>
</reference>
<evidence type="ECO:0000256" key="1">
    <source>
        <dbReference type="SAM" id="Phobius"/>
    </source>
</evidence>
<keyword evidence="1" id="KW-0812">Transmembrane</keyword>
<dbReference type="AlphaFoldDB" id="A0A919PH29"/>
<dbReference type="Proteomes" id="UP000660611">
    <property type="component" value="Unassembled WGS sequence"/>
</dbReference>
<keyword evidence="1" id="KW-0472">Membrane</keyword>
<keyword evidence="1" id="KW-1133">Transmembrane helix</keyword>
<organism evidence="2 3">
    <name type="scientific">Dactylosporangium siamense</name>
    <dbReference type="NCBI Taxonomy" id="685454"/>
    <lineage>
        <taxon>Bacteria</taxon>
        <taxon>Bacillati</taxon>
        <taxon>Actinomycetota</taxon>
        <taxon>Actinomycetes</taxon>
        <taxon>Micromonosporales</taxon>
        <taxon>Micromonosporaceae</taxon>
        <taxon>Dactylosporangium</taxon>
    </lineage>
</organism>
<evidence type="ECO:0000313" key="3">
    <source>
        <dbReference type="Proteomes" id="UP000660611"/>
    </source>
</evidence>
<gene>
    <name evidence="2" type="ORF">Dsi01nite_001540</name>
</gene>
<accession>A0A919PH29</accession>
<protein>
    <submittedName>
        <fullName evidence="2">Uncharacterized protein</fullName>
    </submittedName>
</protein>
<sequence>MHDTLVSDALRSYVSGGPPMTIDSAGVLAAGRRVRTRRRVGVAAGAAAGVAALAAVSVVVAGLLPGPVSAPAPPAGPGWASLDPAPFCAAAAAPATGPGTAPTSTVNEKNGHVIESPTEPADHAAARLSCYLLGEVPRRLPGATFYRDPDSPGGTVPLQVYRAGVEPSFSSSAIVADARGVGTIGFGVLPAYESPADATAGCQPPACTVRTGPRGEVVTVVVAGLTRNGQVQLVNVRVYLARTITFASAVNANTAATAPAAPGEARVLNDLRAGRPDLPLSIDTLIELIAAPALTLFP</sequence>
<evidence type="ECO:0000313" key="2">
    <source>
        <dbReference type="EMBL" id="GIG42113.1"/>
    </source>
</evidence>
<dbReference type="EMBL" id="BONQ01000004">
    <property type="protein sequence ID" value="GIG42113.1"/>
    <property type="molecule type" value="Genomic_DNA"/>
</dbReference>
<proteinExistence type="predicted"/>
<feature type="transmembrane region" description="Helical" evidence="1">
    <location>
        <begin position="40"/>
        <end position="64"/>
    </location>
</feature>
<dbReference type="RefSeq" id="WP_203844002.1">
    <property type="nucleotide sequence ID" value="NZ_BAAAVW010000003.1"/>
</dbReference>
<keyword evidence="3" id="KW-1185">Reference proteome</keyword>
<name>A0A919PH29_9ACTN</name>